<dbReference type="EMBL" id="JASUXU010000026">
    <property type="protein sequence ID" value="KAK0320309.1"/>
    <property type="molecule type" value="Genomic_DNA"/>
</dbReference>
<feature type="region of interest" description="Disordered" evidence="1">
    <location>
        <begin position="745"/>
        <end position="903"/>
    </location>
</feature>
<feature type="compositionally biased region" description="Basic and acidic residues" evidence="1">
    <location>
        <begin position="1474"/>
        <end position="1490"/>
    </location>
</feature>
<evidence type="ECO:0000256" key="1">
    <source>
        <dbReference type="SAM" id="MobiDB-lite"/>
    </source>
</evidence>
<evidence type="ECO:0000313" key="2">
    <source>
        <dbReference type="EMBL" id="KAK0320309.1"/>
    </source>
</evidence>
<feature type="compositionally biased region" description="Polar residues" evidence="1">
    <location>
        <begin position="779"/>
        <end position="798"/>
    </location>
</feature>
<sequence length="1512" mass="163078">MARGQSPPRNTHPQPYYYDRVPVSPLVNWHHPGQSISGVPSLQSLRNPSRNQDAYDLNHHLVSPMMSRTPSVASDRHSIVSGLTANYFSTNPDNVNPPPAYVAPFGATQVVSEHRAAVKPSESDDERATPNQEDVHFSEPALALVNTFLDQLLFSFLSTARSTSLLALKPAVLEVLKHRLARDAIASAEDELKELLSGGDEEEELNTNQNTAESRRRWDLELVWKRTRLRVMVYMRLGEMEDDDEERYVKQEELFQGSERRFSQNSGLVSWAAAIFLTGVLEYVAEQTLQAAGNAAYSRDKRQRRSTLTTSSSDEQKTVIVEEHDVEKVALSPILGRLWRTWRKLLRGNSAPSTSHRSALRMLSTESLGRSRSVDAGAEESVNGDHARAMRLNDVPEMEYPEHVLASNIPLPLGDRRRDIDEIEVPGLAHDPDVEQTAYGEGTPTGRRNSFTGPLVYSNNGGLPTPDSTEPLEQSLFKKPALMRQRSSSVPTPARTPTVADMLKHAPGAFPEEATGENEPALAGAASYDGQVQPSGQPDAAEEQSDTSELKASATDMAAHKQGPADVRELLDKVAAHVPPDETAEQATQSANHGLLAGAVAGATTAAAVATSMVLGKEYDPYKRADGIASVDDKALQLTKSAQAPEPVPSIVSDSQAEEWDTHKSLIDMKSLLGSGQVSERSSARPRTPPKLGRNSSDESRSSYTLGEAGVAAVPRQSPARRQHMANGLAAEDRSVAGGIGVASASEGRAITTPSSSAEEVQARDVKKRPAKLHLPGTPQRTTFDVPSGLKTSESPQTARDFLESRSLPASTGRPEDNSSSQPASIAQARQPPPLKQPQKRRSISGVAFTSAAATPVVERNPHRQSWSAAVQQQRDYHNGHERPLSVPAVPSMPAAHKSTVATTPIQEHPVVQRMASLKRHERKSETPVDGDHALTSASIRGPEDFDIFVQGAETVKYTLTPETVRERPTHDNMKPRSPVELSSAPSVSRRRLTNPKVDPGDGRTGRSVVSKQATSAISAAGPGTAAATVGEEEERRAREDKRRSVSKPPPRNVSAHRKSGLMAREPRVVTDSTQDFADFIRSTGPSKAQEVKPVINPASMSTTSLHSWRSAHINGASSRASSVASEDRARSMTRASIQAENVPPVPPVPQKRRSSMQPRVGSSATNGNPELVDFIRNSPTEDSERRVSRAAAPSRSTMDSDQLQPMGDRINNGKSQGLKLDTAVGPIQGPPSAKSQRSNRQTPSRTSLRSSMVNGTAAQTVHPAHSGEPQRLAMNRPKSPAADLGGGRRQYRNKDPYAIDMEDDDQDLLTALPKNSRQEESLVDFLNNNEPPKDNAPRPLVIGGGAQARNTMNRARVSSMNSLRSANAEANAKGRTAQSTSGPHSGAPGSARPGSGPGTPTSSNRSSGPSVSRPKLEARSPGEASRDKPGAGGFGSFSKEPSTKDLADFLKNSGPDDDKTAPAPNVGRHSKLSPKETAKAQKKIEKDSILTKGKRGFLGKAMRKKTWLDMP</sequence>
<feature type="region of interest" description="Disordered" evidence="1">
    <location>
        <begin position="915"/>
        <end position="938"/>
    </location>
</feature>
<organism evidence="2 3">
    <name type="scientific">Friedmanniomyces endolithicus</name>
    <dbReference type="NCBI Taxonomy" id="329885"/>
    <lineage>
        <taxon>Eukaryota</taxon>
        <taxon>Fungi</taxon>
        <taxon>Dikarya</taxon>
        <taxon>Ascomycota</taxon>
        <taxon>Pezizomycotina</taxon>
        <taxon>Dothideomycetes</taxon>
        <taxon>Dothideomycetidae</taxon>
        <taxon>Mycosphaerellales</taxon>
        <taxon>Teratosphaeriaceae</taxon>
        <taxon>Friedmanniomyces</taxon>
    </lineage>
</organism>
<feature type="region of interest" description="Disordered" evidence="1">
    <location>
        <begin position="433"/>
        <end position="472"/>
    </location>
</feature>
<feature type="region of interest" description="Disordered" evidence="1">
    <location>
        <begin position="528"/>
        <end position="562"/>
    </location>
</feature>
<feature type="region of interest" description="Disordered" evidence="1">
    <location>
        <begin position="1113"/>
        <end position="1298"/>
    </location>
</feature>
<dbReference type="Proteomes" id="UP001168146">
    <property type="component" value="Unassembled WGS sequence"/>
</dbReference>
<feature type="compositionally biased region" description="Polar residues" evidence="1">
    <location>
        <begin position="1116"/>
        <end position="1125"/>
    </location>
</feature>
<feature type="compositionally biased region" description="Basic and acidic residues" evidence="1">
    <location>
        <begin position="964"/>
        <end position="975"/>
    </location>
</feature>
<feature type="compositionally biased region" description="Polar residues" evidence="1">
    <location>
        <begin position="446"/>
        <end position="472"/>
    </location>
</feature>
<feature type="region of interest" description="Disordered" evidence="1">
    <location>
        <begin position="294"/>
        <end position="315"/>
    </location>
</feature>
<comment type="caution">
    <text evidence="2">The sequence shown here is derived from an EMBL/GenBank/DDBJ whole genome shotgun (WGS) entry which is preliminary data.</text>
</comment>
<feature type="compositionally biased region" description="Basic and acidic residues" evidence="1">
    <location>
        <begin position="1415"/>
        <end position="1430"/>
    </location>
</feature>
<feature type="compositionally biased region" description="Low complexity" evidence="1">
    <location>
        <begin position="1380"/>
        <end position="1414"/>
    </location>
</feature>
<dbReference type="InterPro" id="IPR009072">
    <property type="entry name" value="Histone-fold"/>
</dbReference>
<feature type="compositionally biased region" description="Polar residues" evidence="1">
    <location>
        <begin position="1349"/>
        <end position="1366"/>
    </location>
</feature>
<dbReference type="Gene3D" id="1.10.20.10">
    <property type="entry name" value="Histone, subunit A"/>
    <property type="match status" value="1"/>
</dbReference>
<feature type="compositionally biased region" description="Basic and acidic residues" evidence="1">
    <location>
        <begin position="923"/>
        <end position="933"/>
    </location>
</feature>
<proteinExistence type="predicted"/>
<name>A0AAN6FMU0_9PEZI</name>
<feature type="compositionally biased region" description="Polar residues" evidence="1">
    <location>
        <begin position="1234"/>
        <end position="1260"/>
    </location>
</feature>
<evidence type="ECO:0000313" key="3">
    <source>
        <dbReference type="Proteomes" id="UP001168146"/>
    </source>
</evidence>
<feature type="compositionally biased region" description="Basic and acidic residues" evidence="1">
    <location>
        <begin position="1442"/>
        <end position="1461"/>
    </location>
</feature>
<dbReference type="GO" id="GO:0046982">
    <property type="term" value="F:protein heterodimerization activity"/>
    <property type="evidence" value="ECO:0007669"/>
    <property type="project" value="InterPro"/>
</dbReference>
<feature type="compositionally biased region" description="Polar residues" evidence="1">
    <location>
        <begin position="1156"/>
        <end position="1169"/>
    </location>
</feature>
<protein>
    <submittedName>
        <fullName evidence="2">Uncharacterized protein</fullName>
    </submittedName>
</protein>
<feature type="region of interest" description="Disordered" evidence="1">
    <location>
        <begin position="960"/>
        <end position="1069"/>
    </location>
</feature>
<gene>
    <name evidence="2" type="ORF">LTR82_008826</name>
</gene>
<feature type="region of interest" description="Disordered" evidence="1">
    <location>
        <begin position="673"/>
        <end position="732"/>
    </location>
</feature>
<feature type="compositionally biased region" description="Low complexity" evidence="1">
    <location>
        <begin position="1014"/>
        <end position="1030"/>
    </location>
</feature>
<feature type="compositionally biased region" description="Basic and acidic residues" evidence="1">
    <location>
        <begin position="1034"/>
        <end position="1044"/>
    </location>
</feature>
<feature type="region of interest" description="Disordered" evidence="1">
    <location>
        <begin position="1312"/>
        <end position="1498"/>
    </location>
</feature>
<feature type="compositionally biased region" description="Basic and acidic residues" evidence="1">
    <location>
        <begin position="875"/>
        <end position="884"/>
    </location>
</feature>
<reference evidence="2" key="1">
    <citation type="submission" date="2021-12" db="EMBL/GenBank/DDBJ databases">
        <title>Black yeast isolated from Biological Soil Crust.</title>
        <authorList>
            <person name="Kurbessoian T."/>
        </authorList>
    </citation>
    <scope>NUCLEOTIDE SEQUENCE</scope>
    <source>
        <strain evidence="2">CCFEE 5208</strain>
    </source>
</reference>
<feature type="compositionally biased region" description="Polar residues" evidence="1">
    <location>
        <begin position="864"/>
        <end position="874"/>
    </location>
</feature>
<accession>A0AAN6FMU0</accession>
<feature type="region of interest" description="Disordered" evidence="1">
    <location>
        <begin position="479"/>
        <end position="498"/>
    </location>
</feature>